<feature type="transmembrane region" description="Helical" evidence="11">
    <location>
        <begin position="100"/>
        <end position="120"/>
    </location>
</feature>
<keyword evidence="6 11" id="KW-0375">Hydrogen ion transport</keyword>
<feature type="transmembrane region" description="Helical" evidence="11">
    <location>
        <begin position="70"/>
        <end position="88"/>
    </location>
</feature>
<dbReference type="InterPro" id="IPR045083">
    <property type="entry name" value="ATP_synth_F0_asu_bact/mt"/>
</dbReference>
<feature type="transmembrane region" description="Helical" evidence="11">
    <location>
        <begin position="132"/>
        <end position="155"/>
    </location>
</feature>
<organism evidence="13 14">
    <name type="scientific">Lysinimonas soli</name>
    <dbReference type="NCBI Taxonomy" id="1074233"/>
    <lineage>
        <taxon>Bacteria</taxon>
        <taxon>Bacillati</taxon>
        <taxon>Actinomycetota</taxon>
        <taxon>Actinomycetes</taxon>
        <taxon>Micrococcales</taxon>
        <taxon>Microbacteriaceae</taxon>
        <taxon>Lysinimonas</taxon>
    </lineage>
</organism>
<dbReference type="InterPro" id="IPR035908">
    <property type="entry name" value="F0_ATP_A_sf"/>
</dbReference>
<dbReference type="PANTHER" id="PTHR11410">
    <property type="entry name" value="ATP SYNTHASE SUBUNIT A"/>
    <property type="match status" value="1"/>
</dbReference>
<protein>
    <recommendedName>
        <fullName evidence="11 12">ATP synthase subunit a</fullName>
    </recommendedName>
    <alternativeName>
        <fullName evidence="11">ATP synthase F0 sector subunit a</fullName>
    </alternativeName>
    <alternativeName>
        <fullName evidence="11">F-ATPase subunit 6</fullName>
    </alternativeName>
</protein>
<feature type="transmembrane region" description="Helical" evidence="11">
    <location>
        <begin position="12"/>
        <end position="31"/>
    </location>
</feature>
<dbReference type="PRINTS" id="PR00123">
    <property type="entry name" value="ATPASEA"/>
</dbReference>
<dbReference type="SUPFAM" id="SSF81336">
    <property type="entry name" value="F1F0 ATP synthase subunit A"/>
    <property type="match status" value="1"/>
</dbReference>
<accession>A0ABW0NPQ4</accession>
<dbReference type="EMBL" id="JBHSMG010000001">
    <property type="protein sequence ID" value="MFC5501187.1"/>
    <property type="molecule type" value="Genomic_DNA"/>
</dbReference>
<keyword evidence="11" id="KW-1003">Cell membrane</keyword>
<evidence type="ECO:0000256" key="7">
    <source>
        <dbReference type="ARBA" id="ARBA00022989"/>
    </source>
</evidence>
<proteinExistence type="inferred from homology"/>
<evidence type="ECO:0000256" key="10">
    <source>
        <dbReference type="ARBA" id="ARBA00023310"/>
    </source>
</evidence>
<comment type="similarity">
    <text evidence="2 11 12">Belongs to the ATPase A chain family.</text>
</comment>
<evidence type="ECO:0000256" key="2">
    <source>
        <dbReference type="ARBA" id="ARBA00006810"/>
    </source>
</evidence>
<keyword evidence="14" id="KW-1185">Reference proteome</keyword>
<evidence type="ECO:0000256" key="11">
    <source>
        <dbReference type="HAMAP-Rule" id="MF_01393"/>
    </source>
</evidence>
<evidence type="ECO:0000256" key="4">
    <source>
        <dbReference type="ARBA" id="ARBA00022547"/>
    </source>
</evidence>
<feature type="transmembrane region" description="Helical" evidence="11">
    <location>
        <begin position="205"/>
        <end position="234"/>
    </location>
</feature>
<evidence type="ECO:0000256" key="8">
    <source>
        <dbReference type="ARBA" id="ARBA00023065"/>
    </source>
</evidence>
<keyword evidence="9 11" id="KW-0472">Membrane</keyword>
<dbReference type="NCBIfam" id="TIGR01131">
    <property type="entry name" value="ATP_synt_6_or_A"/>
    <property type="match status" value="1"/>
</dbReference>
<reference evidence="14" key="1">
    <citation type="journal article" date="2019" name="Int. J. Syst. Evol. Microbiol.">
        <title>The Global Catalogue of Microorganisms (GCM) 10K type strain sequencing project: providing services to taxonomists for standard genome sequencing and annotation.</title>
        <authorList>
            <consortium name="The Broad Institute Genomics Platform"/>
            <consortium name="The Broad Institute Genome Sequencing Center for Infectious Disease"/>
            <person name="Wu L."/>
            <person name="Ma J."/>
        </authorList>
    </citation>
    <scope>NUCLEOTIDE SEQUENCE [LARGE SCALE GENOMIC DNA]</scope>
    <source>
        <strain evidence="14">CGMCC 4.6997</strain>
    </source>
</reference>
<feature type="transmembrane region" description="Helical" evidence="11">
    <location>
        <begin position="175"/>
        <end position="193"/>
    </location>
</feature>
<evidence type="ECO:0000256" key="3">
    <source>
        <dbReference type="ARBA" id="ARBA00022448"/>
    </source>
</evidence>
<comment type="function">
    <text evidence="11 12">Key component of the proton channel; it plays a direct role in the translocation of protons across the membrane.</text>
</comment>
<dbReference type="InterPro" id="IPR000568">
    <property type="entry name" value="ATP_synth_F0_asu"/>
</dbReference>
<keyword evidence="5 11" id="KW-0812">Transmembrane</keyword>
<evidence type="ECO:0000256" key="12">
    <source>
        <dbReference type="RuleBase" id="RU000483"/>
    </source>
</evidence>
<evidence type="ECO:0000256" key="5">
    <source>
        <dbReference type="ARBA" id="ARBA00022692"/>
    </source>
</evidence>
<evidence type="ECO:0000313" key="14">
    <source>
        <dbReference type="Proteomes" id="UP001596039"/>
    </source>
</evidence>
<evidence type="ECO:0000256" key="6">
    <source>
        <dbReference type="ARBA" id="ARBA00022781"/>
    </source>
</evidence>
<sequence length="242" mass="26633">MLFAGTPFELNRVLLIRLLAVAVLLVVLWLGTRNWRVVPTRGQVAMEFAINFVRQGIVIDTLGEKAGKRFMPLIMTIFFLTLALNLTGTIPGLQIASTGLIGQAIIMAVISYVTFIYAGVREHKLRFFRNALWIPGVPIAIKPVIALLELLSTFIIRPITLTLRLTMNMVAGHMLLTLCFLATNFFFFTVLAGGNALGLLGVGSLLFGVVFTVLEMFIAGLQAYVFAILTAIYVQMALSDEH</sequence>
<dbReference type="RefSeq" id="WP_386738787.1">
    <property type="nucleotide sequence ID" value="NZ_JBHSMG010000001.1"/>
</dbReference>
<dbReference type="Proteomes" id="UP001596039">
    <property type="component" value="Unassembled WGS sequence"/>
</dbReference>
<keyword evidence="10 11" id="KW-0066">ATP synthesis</keyword>
<keyword evidence="8 11" id="KW-0406">Ion transport</keyword>
<evidence type="ECO:0000313" key="13">
    <source>
        <dbReference type="EMBL" id="MFC5501187.1"/>
    </source>
</evidence>
<dbReference type="PANTHER" id="PTHR11410:SF0">
    <property type="entry name" value="ATP SYNTHASE SUBUNIT A"/>
    <property type="match status" value="1"/>
</dbReference>
<dbReference type="HAMAP" id="MF_01393">
    <property type="entry name" value="ATP_synth_a_bact"/>
    <property type="match status" value="1"/>
</dbReference>
<gene>
    <name evidence="11 13" type="primary">atpB</name>
    <name evidence="13" type="ORF">ACFPJ4_02920</name>
</gene>
<comment type="subcellular location">
    <subcellularLocation>
        <location evidence="11 12">Cell membrane</location>
        <topology evidence="11 12">Multi-pass membrane protein</topology>
    </subcellularLocation>
    <subcellularLocation>
        <location evidence="1">Membrane</location>
        <topology evidence="1">Multi-pass membrane protein</topology>
    </subcellularLocation>
</comment>
<dbReference type="CDD" id="cd00310">
    <property type="entry name" value="ATP-synt_Fo_a_6"/>
    <property type="match status" value="1"/>
</dbReference>
<evidence type="ECO:0000256" key="1">
    <source>
        <dbReference type="ARBA" id="ARBA00004141"/>
    </source>
</evidence>
<keyword evidence="7 11" id="KW-1133">Transmembrane helix</keyword>
<dbReference type="Pfam" id="PF00119">
    <property type="entry name" value="ATP-synt_A"/>
    <property type="match status" value="1"/>
</dbReference>
<dbReference type="Gene3D" id="1.20.120.220">
    <property type="entry name" value="ATP synthase, F0 complex, subunit A"/>
    <property type="match status" value="1"/>
</dbReference>
<name>A0ABW0NPQ4_9MICO</name>
<keyword evidence="3 11" id="KW-0813">Transport</keyword>
<keyword evidence="4 11" id="KW-0138">CF(0)</keyword>
<comment type="caution">
    <text evidence="13">The sequence shown here is derived from an EMBL/GenBank/DDBJ whole genome shotgun (WGS) entry which is preliminary data.</text>
</comment>
<evidence type="ECO:0000256" key="9">
    <source>
        <dbReference type="ARBA" id="ARBA00023136"/>
    </source>
</evidence>